<accession>A0A1D3D666</accession>
<dbReference type="InParanoid" id="A0A1D3D666"/>
<name>A0A1D3D666_9EIME</name>
<dbReference type="VEuPathDB" id="ToxoDB:LOC34621748"/>
<dbReference type="InterPro" id="IPR032319">
    <property type="entry name" value="CLP1_P"/>
</dbReference>
<dbReference type="FunCoup" id="A0A1D3D666">
    <property type="interactions" value="14"/>
</dbReference>
<organism evidence="4 5">
    <name type="scientific">Cyclospora cayetanensis</name>
    <dbReference type="NCBI Taxonomy" id="88456"/>
    <lineage>
        <taxon>Eukaryota</taxon>
        <taxon>Sar</taxon>
        <taxon>Alveolata</taxon>
        <taxon>Apicomplexa</taxon>
        <taxon>Conoidasida</taxon>
        <taxon>Coccidia</taxon>
        <taxon>Eucoccidiorida</taxon>
        <taxon>Eimeriorina</taxon>
        <taxon>Eimeriidae</taxon>
        <taxon>Cyclospora</taxon>
    </lineage>
</organism>
<dbReference type="GO" id="GO:0005524">
    <property type="term" value="F:ATP binding"/>
    <property type="evidence" value="ECO:0007669"/>
    <property type="project" value="UniProtKB-KW"/>
</dbReference>
<dbReference type="PANTHER" id="PTHR12755:SF6">
    <property type="entry name" value="POLYRIBONUCLEOTIDE 5'-HYDROXYL-KINASE CLP1"/>
    <property type="match status" value="1"/>
</dbReference>
<dbReference type="EMBL" id="JROU02000565">
    <property type="protein sequence ID" value="OEH78945.1"/>
    <property type="molecule type" value="Genomic_DNA"/>
</dbReference>
<evidence type="ECO:0000313" key="4">
    <source>
        <dbReference type="EMBL" id="OEH78945.1"/>
    </source>
</evidence>
<dbReference type="InterPro" id="IPR027417">
    <property type="entry name" value="P-loop_NTPase"/>
</dbReference>
<dbReference type="GO" id="GO:0051731">
    <property type="term" value="F:polynucleotide 5'-hydroxyl-kinase activity"/>
    <property type="evidence" value="ECO:0007669"/>
    <property type="project" value="InterPro"/>
</dbReference>
<dbReference type="VEuPathDB" id="ToxoDB:cyc_05388"/>
<dbReference type="GO" id="GO:0006388">
    <property type="term" value="P:tRNA splicing, via endonucleolytic cleavage and ligation"/>
    <property type="evidence" value="ECO:0007669"/>
    <property type="project" value="TreeGrafter"/>
</dbReference>
<dbReference type="InterPro" id="IPR045116">
    <property type="entry name" value="Clp1/Grc3"/>
</dbReference>
<dbReference type="AlphaFoldDB" id="A0A1D3D666"/>
<dbReference type="Gene3D" id="3.40.50.300">
    <property type="entry name" value="P-loop containing nucleotide triphosphate hydrolases"/>
    <property type="match status" value="2"/>
</dbReference>
<comment type="caution">
    <text evidence="4">The sequence shown here is derived from an EMBL/GenBank/DDBJ whole genome shotgun (WGS) entry which is preliminary data.</text>
</comment>
<evidence type="ECO:0000259" key="3">
    <source>
        <dbReference type="Pfam" id="PF16575"/>
    </source>
</evidence>
<dbReference type="PANTHER" id="PTHR12755">
    <property type="entry name" value="CLEAVAGE/POLYADENYLATION FACTOR IA SUBUNIT CLP1P"/>
    <property type="match status" value="1"/>
</dbReference>
<sequence length="525" mass="54697">MRELRVLLPEPPEQEQGEGVFDERHTVAVKRKPASSNSWSNKSSPVLVSSAGEVCAIATALFGIARGALEYEAGDRAMSFICNLAAALNERRRAAAAQQTVGPRVLVTGSGGSGKSSVCQILCNYALREGWTPAFVELDARQVRRGDGRRHAAGSCDKGPLQLPPGCIGSCVCRYLDVEEPEDPLIFFVGSSVAAGGGAFCPLPRPPDVHLPDAGGEENAAANTAAANTAAANAAAATHAGAAAAGGAAGTGGAAEGAADGAGAAPEGVIGPGDISLELFPWLCSCLSAALHAAFAHSLLQHSEAAATGDPAELDDTAACNETHAPSLAASGLIANAPQQASLQQLQQLVELFGFDVVVVLDHPSLCHDLAGIYDHPDAARIRVLRRLWLRRYFFGASPQSMPPQTLRLPLSQCKLLQLRQKAALPLSALPADSQAAETSRLQWEPFRGLPSSLLNSLLAVPATRDLRGLPWTSVAFFAHVCSVEVDGDEPVLHLRVPGGMGDALGARLLLVPHDLRSMKCFLDG</sequence>
<evidence type="ECO:0000256" key="2">
    <source>
        <dbReference type="ARBA" id="ARBA00022840"/>
    </source>
</evidence>
<proteinExistence type="predicted"/>
<dbReference type="Proteomes" id="UP000095192">
    <property type="component" value="Unassembled WGS sequence"/>
</dbReference>
<keyword evidence="5" id="KW-1185">Reference proteome</keyword>
<protein>
    <submittedName>
        <fullName evidence="4">Polynucleotide 5-hydroxyl-kinase</fullName>
    </submittedName>
</protein>
<reference evidence="4 5" key="1">
    <citation type="journal article" date="2016" name="BMC Genomics">
        <title>Comparative genomics reveals Cyclospora cayetanensis possesses coccidia-like metabolism and invasion components but unique surface antigens.</title>
        <authorList>
            <person name="Liu S."/>
            <person name="Wang L."/>
            <person name="Zheng H."/>
            <person name="Xu Z."/>
            <person name="Roellig D.M."/>
            <person name="Li N."/>
            <person name="Frace M.A."/>
            <person name="Tang K."/>
            <person name="Arrowood M.J."/>
            <person name="Moss D.M."/>
            <person name="Zhang L."/>
            <person name="Feng Y."/>
            <person name="Xiao L."/>
        </authorList>
    </citation>
    <scope>NUCLEOTIDE SEQUENCE [LARGE SCALE GENOMIC DNA]</scope>
    <source>
        <strain evidence="4 5">CHN_HEN01</strain>
    </source>
</reference>
<dbReference type="GO" id="GO:0005634">
    <property type="term" value="C:nucleus"/>
    <property type="evidence" value="ECO:0007669"/>
    <property type="project" value="TreeGrafter"/>
</dbReference>
<dbReference type="SUPFAM" id="SSF52540">
    <property type="entry name" value="P-loop containing nucleoside triphosphate hydrolases"/>
    <property type="match status" value="1"/>
</dbReference>
<evidence type="ECO:0000256" key="1">
    <source>
        <dbReference type="ARBA" id="ARBA00022741"/>
    </source>
</evidence>
<gene>
    <name evidence="4" type="ORF">cyc_05388</name>
</gene>
<keyword evidence="2" id="KW-0067">ATP-binding</keyword>
<feature type="domain" description="Clp1 P-loop" evidence="3">
    <location>
        <begin position="109"/>
        <end position="142"/>
    </location>
</feature>
<keyword evidence="1" id="KW-0547">Nucleotide-binding</keyword>
<evidence type="ECO:0000313" key="5">
    <source>
        <dbReference type="Proteomes" id="UP000095192"/>
    </source>
</evidence>
<dbReference type="Pfam" id="PF16575">
    <property type="entry name" value="CLP1_P"/>
    <property type="match status" value="1"/>
</dbReference>